<dbReference type="AlphaFoldDB" id="A0AAW9WQP8"/>
<dbReference type="EMBL" id="WNME01000064">
    <property type="protein sequence ID" value="MUB67171.1"/>
    <property type="molecule type" value="Genomic_DNA"/>
</dbReference>
<name>A0AAW9WQP8_9FIRM</name>
<evidence type="ECO:0000313" key="1">
    <source>
        <dbReference type="EMBL" id="MUB67171.1"/>
    </source>
</evidence>
<organism evidence="1 2">
    <name type="scientific">Hungatella hathewayi</name>
    <dbReference type="NCBI Taxonomy" id="154046"/>
    <lineage>
        <taxon>Bacteria</taxon>
        <taxon>Bacillati</taxon>
        <taxon>Bacillota</taxon>
        <taxon>Clostridia</taxon>
        <taxon>Lachnospirales</taxon>
        <taxon>Lachnospiraceae</taxon>
        <taxon>Hungatella</taxon>
    </lineage>
</organism>
<comment type="caution">
    <text evidence="1">The sequence shown here is derived from an EMBL/GenBank/DDBJ whole genome shotgun (WGS) entry which is preliminary data.</text>
</comment>
<dbReference type="RefSeq" id="WP_432764166.1">
    <property type="nucleotide sequence ID" value="NZ_WNME01000064.1"/>
</dbReference>
<protein>
    <submittedName>
        <fullName evidence="1">Transposase</fullName>
    </submittedName>
</protein>
<sequence>MKVDTTKSKNAESFYIRQSYINSEGKSTSKTIRKLGTLNELLVEHGPTRDDVMRWAKKQAEIETEKYKAQKDVKTVLIPLRADKKIDYNKEKRFQGGYLFLQYIYYSLGLNRVCRKIRDKHQFEYDLNAILSDLIYTRVMEPSSKRSSYKAACGFLEKPGYELHDVYRALSVLAQESDLIQAELYKNSNFLTKRNDHILYYDCTNYYFEIEQEDGDKKYGKSKEHRPNPIIQMG</sequence>
<proteinExistence type="predicted"/>
<gene>
    <name evidence="1" type="ORF">GNE07_29590</name>
</gene>
<feature type="non-terminal residue" evidence="1">
    <location>
        <position position="234"/>
    </location>
</feature>
<evidence type="ECO:0000313" key="2">
    <source>
        <dbReference type="Proteomes" id="UP000434223"/>
    </source>
</evidence>
<accession>A0AAW9WQP8</accession>
<reference evidence="1 2" key="1">
    <citation type="submission" date="2019-09" db="EMBL/GenBank/DDBJ databases">
        <title>Draft genome sequencing of Hungatella hathewayi 123Y-2.</title>
        <authorList>
            <person name="Lv Q."/>
            <person name="Li S."/>
        </authorList>
    </citation>
    <scope>NUCLEOTIDE SEQUENCE [LARGE SCALE GENOMIC DNA]</scope>
    <source>
        <strain evidence="1 2">123Y-2</strain>
    </source>
</reference>
<dbReference type="Proteomes" id="UP000434223">
    <property type="component" value="Unassembled WGS sequence"/>
</dbReference>